<feature type="compositionally biased region" description="Basic and acidic residues" evidence="4">
    <location>
        <begin position="300"/>
        <end position="309"/>
    </location>
</feature>
<dbReference type="Pfam" id="PF00010">
    <property type="entry name" value="HLH"/>
    <property type="match status" value="1"/>
</dbReference>
<reference evidence="6" key="2">
    <citation type="submission" date="2021-02" db="EMBL/GenBank/DDBJ databases">
        <authorList>
            <person name="Kimball J.A."/>
            <person name="Haas M.W."/>
            <person name="Macchietto M."/>
            <person name="Kono T."/>
            <person name="Duquette J."/>
            <person name="Shao M."/>
        </authorList>
    </citation>
    <scope>NUCLEOTIDE SEQUENCE</scope>
    <source>
        <tissue evidence="6">Fresh leaf tissue</tissue>
    </source>
</reference>
<dbReference type="GO" id="GO:0003700">
    <property type="term" value="F:DNA-binding transcription factor activity"/>
    <property type="evidence" value="ECO:0007669"/>
    <property type="project" value="InterPro"/>
</dbReference>
<dbReference type="PROSITE" id="PS50888">
    <property type="entry name" value="BHLH"/>
    <property type="match status" value="1"/>
</dbReference>
<evidence type="ECO:0000256" key="2">
    <source>
        <dbReference type="ARBA" id="ARBA00023125"/>
    </source>
</evidence>
<gene>
    <name evidence="6" type="ORF">GUJ93_ZPchr0001g29941</name>
</gene>
<feature type="domain" description="BHLH" evidence="5">
    <location>
        <begin position="112"/>
        <end position="161"/>
    </location>
</feature>
<evidence type="ECO:0000256" key="4">
    <source>
        <dbReference type="SAM" id="MobiDB-lite"/>
    </source>
</evidence>
<dbReference type="Proteomes" id="UP000729402">
    <property type="component" value="Unassembled WGS sequence"/>
</dbReference>
<dbReference type="PANTHER" id="PTHR45844:SF9">
    <property type="entry name" value="OS09G0463900 PROTEIN"/>
    <property type="match status" value="1"/>
</dbReference>
<keyword evidence="2" id="KW-0238">DNA-binding</keyword>
<evidence type="ECO:0000259" key="5">
    <source>
        <dbReference type="PROSITE" id="PS50888"/>
    </source>
</evidence>
<dbReference type="AlphaFoldDB" id="A0A8J5VAR1"/>
<name>A0A8J5VAR1_ZIZPA</name>
<sequence>MLLEFSGPILVQSACPFALCIVFVVPAFRDDMGSAPFGDAAGRFYDYPGYHSGLGAGNDLGHHGLLSQPGPASKSSVLLHGETEGMDAAAMEMPKTNCGGGGGGDQDEKAVMALKSHSEAERRRRERINAHLATLRTMVPCNEKMDKAALLAEVVSHVKKMKSTAARVGRCSPVPSGADEVAVEAPETSSSDGSSHLLKASLSCDDRADLFMDVKRALQPLGLAVVGSDVTTLGGRVRLTFLMSCGSRESAAMAMVVRQALQSVLDKANSGDDFAPRSSLLSKRRKVGGEEAIGAGGGEDVLKSERDPHPCVATVRLTATEASQDKPELDYSRN</sequence>
<keyword evidence="3" id="KW-0804">Transcription</keyword>
<proteinExistence type="predicted"/>
<dbReference type="CDD" id="cd04873">
    <property type="entry name" value="ACT_UUR-ACR-like"/>
    <property type="match status" value="1"/>
</dbReference>
<organism evidence="6 7">
    <name type="scientific">Zizania palustris</name>
    <name type="common">Northern wild rice</name>
    <dbReference type="NCBI Taxonomy" id="103762"/>
    <lineage>
        <taxon>Eukaryota</taxon>
        <taxon>Viridiplantae</taxon>
        <taxon>Streptophyta</taxon>
        <taxon>Embryophyta</taxon>
        <taxon>Tracheophyta</taxon>
        <taxon>Spermatophyta</taxon>
        <taxon>Magnoliopsida</taxon>
        <taxon>Liliopsida</taxon>
        <taxon>Poales</taxon>
        <taxon>Poaceae</taxon>
        <taxon>BOP clade</taxon>
        <taxon>Oryzoideae</taxon>
        <taxon>Oryzeae</taxon>
        <taxon>Zizaniinae</taxon>
        <taxon>Zizania</taxon>
    </lineage>
</organism>
<reference evidence="6" key="1">
    <citation type="journal article" date="2021" name="bioRxiv">
        <title>Whole Genome Assembly and Annotation of Northern Wild Rice, Zizania palustris L., Supports a Whole Genome Duplication in the Zizania Genus.</title>
        <authorList>
            <person name="Haas M."/>
            <person name="Kono T."/>
            <person name="Macchietto M."/>
            <person name="Millas R."/>
            <person name="McGilp L."/>
            <person name="Shao M."/>
            <person name="Duquette J."/>
            <person name="Hirsch C.N."/>
            <person name="Kimball J."/>
        </authorList>
    </citation>
    <scope>NUCLEOTIDE SEQUENCE</scope>
    <source>
        <tissue evidence="6">Fresh leaf tissue</tissue>
    </source>
</reference>
<dbReference type="SMART" id="SM00353">
    <property type="entry name" value="HLH"/>
    <property type="match status" value="1"/>
</dbReference>
<feature type="region of interest" description="Disordered" evidence="4">
    <location>
        <begin position="178"/>
        <end position="197"/>
    </location>
</feature>
<evidence type="ECO:0000313" key="7">
    <source>
        <dbReference type="Proteomes" id="UP000729402"/>
    </source>
</evidence>
<dbReference type="GO" id="GO:0046983">
    <property type="term" value="F:protein dimerization activity"/>
    <property type="evidence" value="ECO:0007669"/>
    <property type="project" value="InterPro"/>
</dbReference>
<accession>A0A8J5VAR1</accession>
<feature type="region of interest" description="Disordered" evidence="4">
    <location>
        <begin position="286"/>
        <end position="309"/>
    </location>
</feature>
<dbReference type="OrthoDB" id="71302at2759"/>
<dbReference type="EMBL" id="JAAALK010000288">
    <property type="protein sequence ID" value="KAG8053056.1"/>
    <property type="molecule type" value="Genomic_DNA"/>
</dbReference>
<evidence type="ECO:0000256" key="3">
    <source>
        <dbReference type="ARBA" id="ARBA00023163"/>
    </source>
</evidence>
<comment type="caution">
    <text evidence="6">The sequence shown here is derived from an EMBL/GenBank/DDBJ whole genome shotgun (WGS) entry which is preliminary data.</text>
</comment>
<dbReference type="InterPro" id="IPR045847">
    <property type="entry name" value="AIG1-like"/>
</dbReference>
<keyword evidence="1" id="KW-0805">Transcription regulation</keyword>
<dbReference type="InterPro" id="IPR011598">
    <property type="entry name" value="bHLH_dom"/>
</dbReference>
<evidence type="ECO:0000313" key="6">
    <source>
        <dbReference type="EMBL" id="KAG8053056.1"/>
    </source>
</evidence>
<dbReference type="PANTHER" id="PTHR45844">
    <property type="entry name" value="TRANSCRIPTION FACTOR BHLH30"/>
    <property type="match status" value="1"/>
</dbReference>
<dbReference type="GO" id="GO:0003677">
    <property type="term" value="F:DNA binding"/>
    <property type="evidence" value="ECO:0007669"/>
    <property type="project" value="UniProtKB-KW"/>
</dbReference>
<evidence type="ECO:0000256" key="1">
    <source>
        <dbReference type="ARBA" id="ARBA00023015"/>
    </source>
</evidence>
<protein>
    <recommendedName>
        <fullName evidence="5">BHLH domain-containing protein</fullName>
    </recommendedName>
</protein>
<keyword evidence="7" id="KW-1185">Reference proteome</keyword>